<evidence type="ECO:0000313" key="9">
    <source>
        <dbReference type="Proteomes" id="UP000221080"/>
    </source>
</evidence>
<keyword evidence="5" id="KW-0325">Glycoprotein</keyword>
<sequence>MGIMSFPLLIMILIAFPLSSNGGKWTYDGPDGEHHWSRNYPYCGGTFQSPINFQPELLRFDPDLLPIQLQNYNLSSKEQLTLSNNGHSVQLSLPSRMHLAGLPYRYSAAQLHFHWGSSNMPIGSEHTINGKQFAAEMHLVHFNSAKYPNISLAVDKSDGLAVLGVFIEVGEFNPAFDQFLKYVKGTKYKDQKVQVAGFNIRELLPARLDEYYRYDGSLTTPPCYPSVLWTVFRNPVSISRGQYLALATALFSSHAQESSPVPLLGNYRKPQLMDNRVALVSFQQGWGLYGTTSVASPMQRRLVIQQLLNGDLADLADGELHHLLPKLQRKPWAVKKWRNNPKQQHLGQVTEKHQKNKGLYTTGNNPSVLKYPHANSYMGMFVINDDALCFIAMEKNVSVWLRRHHADAQLIRALRKEVFPELNLKSYLNCRSDLDLQTIRYLLRSRPSDEANELDQVLTKVSQGHKQRPMTQHRGSALTKLTRQTQAAVRNNSHNMVPTNHRLQPMEWED</sequence>
<dbReference type="OrthoDB" id="429145at2759"/>
<organism evidence="9 10">
    <name type="scientific">Ictalurus punctatus</name>
    <name type="common">Channel catfish</name>
    <name type="synonym">Silurus punctatus</name>
    <dbReference type="NCBI Taxonomy" id="7998"/>
    <lineage>
        <taxon>Eukaryota</taxon>
        <taxon>Metazoa</taxon>
        <taxon>Chordata</taxon>
        <taxon>Craniata</taxon>
        <taxon>Vertebrata</taxon>
        <taxon>Euteleostomi</taxon>
        <taxon>Actinopterygii</taxon>
        <taxon>Neopterygii</taxon>
        <taxon>Teleostei</taxon>
        <taxon>Ostariophysi</taxon>
        <taxon>Siluriformes</taxon>
        <taxon>Ictaluridae</taxon>
        <taxon>Ictalurus</taxon>
    </lineage>
</organism>
<reference evidence="10" key="2">
    <citation type="submission" date="2025-08" db="UniProtKB">
        <authorList>
            <consortium name="RefSeq"/>
        </authorList>
    </citation>
    <scope>IDENTIFICATION</scope>
    <source>
        <tissue evidence="10">Blood</tissue>
    </source>
</reference>
<evidence type="ECO:0000256" key="2">
    <source>
        <dbReference type="ARBA" id="ARBA00012925"/>
    </source>
</evidence>
<keyword evidence="9" id="KW-1185">Reference proteome</keyword>
<dbReference type="FunFam" id="3.10.200.10:FF:000003">
    <property type="entry name" value="Carbonic anhydrase 12"/>
    <property type="match status" value="1"/>
</dbReference>
<keyword evidence="3 7" id="KW-0479">Metal-binding</keyword>
<dbReference type="Gene3D" id="3.10.200.10">
    <property type="entry name" value="Alpha carbonic anhydrase"/>
    <property type="match status" value="1"/>
</dbReference>
<dbReference type="PANTHER" id="PTHR18952">
    <property type="entry name" value="CARBONIC ANHYDRASE"/>
    <property type="match status" value="1"/>
</dbReference>
<reference evidence="9" key="1">
    <citation type="journal article" date="2016" name="Nat. Commun.">
        <title>The channel catfish genome sequence provides insights into the evolution of scale formation in teleosts.</title>
        <authorList>
            <person name="Liu Z."/>
            <person name="Liu S."/>
            <person name="Yao J."/>
            <person name="Bao L."/>
            <person name="Zhang J."/>
            <person name="Li Y."/>
            <person name="Jiang C."/>
            <person name="Sun L."/>
            <person name="Wang R."/>
            <person name="Zhang Y."/>
            <person name="Zhou T."/>
            <person name="Zeng Q."/>
            <person name="Fu Q."/>
            <person name="Gao S."/>
            <person name="Li N."/>
            <person name="Koren S."/>
            <person name="Jiang Y."/>
            <person name="Zimin A."/>
            <person name="Xu P."/>
            <person name="Phillippy A.M."/>
            <person name="Geng X."/>
            <person name="Song L."/>
            <person name="Sun F."/>
            <person name="Li C."/>
            <person name="Wang X."/>
            <person name="Chen A."/>
            <person name="Jin Y."/>
            <person name="Yuan Z."/>
            <person name="Yang Y."/>
            <person name="Tan S."/>
            <person name="Peatman E."/>
            <person name="Lu J."/>
            <person name="Qin Z."/>
            <person name="Dunham R."/>
            <person name="Li Z."/>
            <person name="Sonstegard T."/>
            <person name="Feng J."/>
            <person name="Danzmann R.G."/>
            <person name="Schroeder S."/>
            <person name="Scheffler B."/>
            <person name="Duke M.V."/>
            <person name="Ballard L."/>
            <person name="Kucuktas H."/>
            <person name="Kaltenboeck L."/>
            <person name="Liu H."/>
            <person name="Armbruster J."/>
            <person name="Xie Y."/>
            <person name="Kirby M.L."/>
            <person name="Tian Y."/>
            <person name="Flanagan M.E."/>
            <person name="Mu W."/>
            <person name="Waldbieser G.C."/>
        </authorList>
    </citation>
    <scope>NUCLEOTIDE SEQUENCE [LARGE SCALE GENOMIC DNA]</scope>
    <source>
        <strain evidence="9">SDA103</strain>
    </source>
</reference>
<gene>
    <name evidence="10" type="primary">ca12</name>
</gene>
<comment type="function">
    <text evidence="7">Reversible hydration of carbon dioxide.</text>
</comment>
<dbReference type="STRING" id="7998.ENSIPUP00000032336"/>
<dbReference type="SMART" id="SM01057">
    <property type="entry name" value="Carb_anhydrase"/>
    <property type="match status" value="1"/>
</dbReference>
<dbReference type="InterPro" id="IPR036398">
    <property type="entry name" value="CA_dom_sf"/>
</dbReference>
<dbReference type="GO" id="GO:0005886">
    <property type="term" value="C:plasma membrane"/>
    <property type="evidence" value="ECO:0007669"/>
    <property type="project" value="TreeGrafter"/>
</dbReference>
<evidence type="ECO:0000256" key="5">
    <source>
        <dbReference type="ARBA" id="ARBA00023180"/>
    </source>
</evidence>
<dbReference type="PROSITE" id="PS00162">
    <property type="entry name" value="ALPHA_CA_1"/>
    <property type="match status" value="1"/>
</dbReference>
<evidence type="ECO:0000256" key="7">
    <source>
        <dbReference type="RuleBase" id="RU367011"/>
    </source>
</evidence>
<comment type="similarity">
    <text evidence="1 7">Belongs to the alpha-carbonic anhydrase family.</text>
</comment>
<dbReference type="GO" id="GO:0008270">
    <property type="term" value="F:zinc ion binding"/>
    <property type="evidence" value="ECO:0007669"/>
    <property type="project" value="UniProtKB-UniRule"/>
</dbReference>
<evidence type="ECO:0000256" key="1">
    <source>
        <dbReference type="ARBA" id="ARBA00010718"/>
    </source>
</evidence>
<evidence type="ECO:0000313" key="10">
    <source>
        <dbReference type="RefSeq" id="XP_017341234.1"/>
    </source>
</evidence>
<dbReference type="EC" id="4.2.1.1" evidence="2 7"/>
<protein>
    <recommendedName>
        <fullName evidence="2 7">Carbonic anhydrase</fullName>
        <ecNumber evidence="2 7">4.2.1.1</ecNumber>
    </recommendedName>
</protein>
<evidence type="ECO:0000259" key="8">
    <source>
        <dbReference type="PROSITE" id="PS51144"/>
    </source>
</evidence>
<dbReference type="CTD" id="771"/>
<proteinExistence type="inferred from homology"/>
<feature type="chain" id="PRO_5025098582" description="Carbonic anhydrase" evidence="7">
    <location>
        <begin position="23"/>
        <end position="510"/>
    </location>
</feature>
<dbReference type="PROSITE" id="PS51144">
    <property type="entry name" value="ALPHA_CA_2"/>
    <property type="match status" value="1"/>
</dbReference>
<evidence type="ECO:0000256" key="4">
    <source>
        <dbReference type="ARBA" id="ARBA00022833"/>
    </source>
</evidence>
<dbReference type="InterPro" id="IPR018338">
    <property type="entry name" value="Carbonic_anhydrase_a-class_CS"/>
</dbReference>
<feature type="domain" description="Alpha-carbonic anhydrase" evidence="8">
    <location>
        <begin position="23"/>
        <end position="282"/>
    </location>
</feature>
<dbReference type="Proteomes" id="UP000221080">
    <property type="component" value="Chromosome 14"/>
</dbReference>
<dbReference type="PANTHER" id="PTHR18952:SF19">
    <property type="entry name" value="CARBONIC ANHYDRASE 12"/>
    <property type="match status" value="1"/>
</dbReference>
<dbReference type="AlphaFoldDB" id="A0A2D0SET9"/>
<dbReference type="Pfam" id="PF00194">
    <property type="entry name" value="Carb_anhydrase"/>
    <property type="match status" value="1"/>
</dbReference>
<accession>A0A2D0SET9</accession>
<dbReference type="GO" id="GO:0004089">
    <property type="term" value="F:carbonate dehydratase activity"/>
    <property type="evidence" value="ECO:0007669"/>
    <property type="project" value="UniProtKB-UniRule"/>
</dbReference>
<keyword evidence="7" id="KW-0732">Signal</keyword>
<dbReference type="KEGG" id="ipu:108275134"/>
<evidence type="ECO:0000256" key="6">
    <source>
        <dbReference type="ARBA" id="ARBA00023239"/>
    </source>
</evidence>
<keyword evidence="6 7" id="KW-0456">Lyase</keyword>
<dbReference type="RefSeq" id="XP_017341234.1">
    <property type="nucleotide sequence ID" value="XM_017485745.2"/>
</dbReference>
<feature type="signal peptide" evidence="7">
    <location>
        <begin position="1"/>
        <end position="22"/>
    </location>
</feature>
<comment type="cofactor">
    <cofactor evidence="7">
        <name>Zn(2+)</name>
        <dbReference type="ChEBI" id="CHEBI:29105"/>
    </cofactor>
</comment>
<comment type="catalytic activity">
    <reaction evidence="7">
        <text>hydrogencarbonate + H(+) = CO2 + H2O</text>
        <dbReference type="Rhea" id="RHEA:10748"/>
        <dbReference type="ChEBI" id="CHEBI:15377"/>
        <dbReference type="ChEBI" id="CHEBI:15378"/>
        <dbReference type="ChEBI" id="CHEBI:16526"/>
        <dbReference type="ChEBI" id="CHEBI:17544"/>
        <dbReference type="EC" id="4.2.1.1"/>
    </reaction>
</comment>
<dbReference type="SUPFAM" id="SSF51069">
    <property type="entry name" value="Carbonic anhydrase"/>
    <property type="match status" value="1"/>
</dbReference>
<dbReference type="InterPro" id="IPR023561">
    <property type="entry name" value="Carbonic_anhydrase_a-class"/>
</dbReference>
<dbReference type="InterPro" id="IPR001148">
    <property type="entry name" value="CA_dom"/>
</dbReference>
<name>A0A2D0SET9_ICTPU</name>
<dbReference type="GeneID" id="108275134"/>
<evidence type="ECO:0000256" key="3">
    <source>
        <dbReference type="ARBA" id="ARBA00022723"/>
    </source>
</evidence>
<keyword evidence="4 7" id="KW-0862">Zinc</keyword>